<dbReference type="AlphaFoldDB" id="A0A239STY7"/>
<keyword evidence="1" id="KW-1133">Transmembrane helix</keyword>
<dbReference type="Gene3D" id="3.20.20.190">
    <property type="entry name" value="Phosphatidylinositol (PI) phosphodiesterase"/>
    <property type="match status" value="1"/>
</dbReference>
<organism evidence="3 4">
    <name type="scientific">Streptococcus merionis</name>
    <dbReference type="NCBI Taxonomy" id="400065"/>
    <lineage>
        <taxon>Bacteria</taxon>
        <taxon>Bacillati</taxon>
        <taxon>Bacillota</taxon>
        <taxon>Bacilli</taxon>
        <taxon>Lactobacillales</taxon>
        <taxon>Streptococcaceae</taxon>
        <taxon>Streptococcus</taxon>
    </lineage>
</organism>
<proteinExistence type="predicted"/>
<keyword evidence="1" id="KW-0472">Membrane</keyword>
<dbReference type="InterPro" id="IPR017946">
    <property type="entry name" value="PLC-like_Pdiesterase_TIM-brl"/>
</dbReference>
<feature type="transmembrane region" description="Helical" evidence="1">
    <location>
        <begin position="71"/>
        <end position="97"/>
    </location>
</feature>
<dbReference type="PANTHER" id="PTHR46211:SF8">
    <property type="entry name" value="PHOSPHODIESTERASE"/>
    <property type="match status" value="1"/>
</dbReference>
<dbReference type="STRING" id="1123308.GCA_000380085_01903"/>
<feature type="transmembrane region" description="Helical" evidence="1">
    <location>
        <begin position="21"/>
        <end position="40"/>
    </location>
</feature>
<name>A0A239STY7_9STRE</name>
<dbReference type="SUPFAM" id="SSF51695">
    <property type="entry name" value="PLC-like phosphodiesterases"/>
    <property type="match status" value="1"/>
</dbReference>
<evidence type="ECO:0000313" key="4">
    <source>
        <dbReference type="Proteomes" id="UP000215185"/>
    </source>
</evidence>
<dbReference type="GO" id="GO:0008889">
    <property type="term" value="F:glycerophosphodiester phosphodiesterase activity"/>
    <property type="evidence" value="ECO:0007669"/>
    <property type="project" value="UniProtKB-EC"/>
</dbReference>
<feature type="transmembrane region" description="Helical" evidence="1">
    <location>
        <begin position="316"/>
        <end position="335"/>
    </location>
</feature>
<dbReference type="Pfam" id="PF03009">
    <property type="entry name" value="GDPD"/>
    <property type="match status" value="1"/>
</dbReference>
<feature type="transmembrane region" description="Helical" evidence="1">
    <location>
        <begin position="214"/>
        <end position="245"/>
    </location>
</feature>
<feature type="domain" description="GP-PDE" evidence="2">
    <location>
        <begin position="342"/>
        <end position="570"/>
    </location>
</feature>
<dbReference type="PROSITE" id="PS51704">
    <property type="entry name" value="GP_PDE"/>
    <property type="match status" value="1"/>
</dbReference>
<keyword evidence="1" id="KW-0812">Transmembrane</keyword>
<feature type="transmembrane region" description="Helical" evidence="1">
    <location>
        <begin position="168"/>
        <end position="193"/>
    </location>
</feature>
<dbReference type="KEGG" id="smen:SAMEA4412692_1264"/>
<dbReference type="EMBL" id="LT906439">
    <property type="protein sequence ID" value="SNU88890.1"/>
    <property type="molecule type" value="Genomic_DNA"/>
</dbReference>
<evidence type="ECO:0000313" key="3">
    <source>
        <dbReference type="EMBL" id="SNU88890.1"/>
    </source>
</evidence>
<feature type="transmembrane region" description="Helical" evidence="1">
    <location>
        <begin position="257"/>
        <end position="276"/>
    </location>
</feature>
<gene>
    <name evidence="3" type="primary">ugpQ</name>
    <name evidence="3" type="ORF">SAMEA4412692_01264</name>
</gene>
<dbReference type="EC" id="3.1.4.46" evidence="3"/>
<dbReference type="eggNOG" id="COG0584">
    <property type="taxonomic scope" value="Bacteria"/>
</dbReference>
<sequence>MSIRQLVTESLRNLYNHKYRYLLTSILLQVFLMTVGRFVLSSVFRLALRLAGVSSLTQENTFEVIGQTGPFLMLIVYSLLVASFIFLEYICLVYMIVSSYRNVEIRDMLKATWQKIKWLSGPQLFVFLSYLALMIPVGNLGLSSPLLERFRIPDFITGELLKTDLGIVIYYSVIGLVVYLNIRLIYFLPLSVVNDNTPWENVTQSWRLTRQNKFRLIVVIGLFTGLVAGAGILMTYLLSIIFGYLDNLWNNIALQTLFYSLVKGTIYIVAFLNKLVTIEVLVNHLLGADEADQSIAYVTLSESKALPFRYPKWSKLVLLVTVVVSVIYNGVQLYLVNLNKEVLMIAHRGDTTAGVENSLEALEAASLKGADLVEMDVLMTADKQFVVIHDNNLRRLAGRNWNVSEKNLVDIEGLQIFQNDFTSEIVTLETYVKRAQELNQPLLIELKPHGDEPDNYVDLVLAELKRLNIKKTDKVMSLDLKVMEKLEQKAPELSTGYVIPLQFGNFGNYSVDFYVIEDFSYNEIIMLSAEQQGKDLYVWTINDATSLSNYLQSPVNGIITDELALFKMEQASLLEDDSYFARALRLLGIRE</sequence>
<dbReference type="Pfam" id="PF10110">
    <property type="entry name" value="GPDPase_memb"/>
    <property type="match status" value="1"/>
</dbReference>
<dbReference type="InterPro" id="IPR018476">
    <property type="entry name" value="GlyceroP-diester-Pdiesterase_M"/>
</dbReference>
<dbReference type="Proteomes" id="UP000215185">
    <property type="component" value="Chromosome 1"/>
</dbReference>
<accession>A0A239STY7</accession>
<dbReference type="GO" id="GO:0006629">
    <property type="term" value="P:lipid metabolic process"/>
    <property type="evidence" value="ECO:0007669"/>
    <property type="project" value="InterPro"/>
</dbReference>
<dbReference type="PANTHER" id="PTHR46211">
    <property type="entry name" value="GLYCEROPHOSPHORYL DIESTER PHOSPHODIESTERASE"/>
    <property type="match status" value="1"/>
</dbReference>
<dbReference type="CDD" id="cd08579">
    <property type="entry name" value="GDPD_memb_like"/>
    <property type="match status" value="1"/>
</dbReference>
<feature type="transmembrane region" description="Helical" evidence="1">
    <location>
        <begin position="118"/>
        <end position="137"/>
    </location>
</feature>
<evidence type="ECO:0000259" key="2">
    <source>
        <dbReference type="PROSITE" id="PS51704"/>
    </source>
</evidence>
<reference evidence="3 4" key="1">
    <citation type="submission" date="2017-06" db="EMBL/GenBank/DDBJ databases">
        <authorList>
            <consortium name="Pathogen Informatics"/>
        </authorList>
    </citation>
    <scope>NUCLEOTIDE SEQUENCE [LARGE SCALE GENOMIC DNA]</scope>
    <source>
        <strain evidence="3 4">NCTC13788</strain>
    </source>
</reference>
<dbReference type="eggNOG" id="COG4781">
    <property type="taxonomic scope" value="Bacteria"/>
</dbReference>
<evidence type="ECO:0000256" key="1">
    <source>
        <dbReference type="SAM" id="Phobius"/>
    </source>
</evidence>
<keyword evidence="4" id="KW-1185">Reference proteome</keyword>
<keyword evidence="3" id="KW-0378">Hydrolase</keyword>
<dbReference type="InterPro" id="IPR030395">
    <property type="entry name" value="GP_PDE_dom"/>
</dbReference>
<protein>
    <submittedName>
        <fullName evidence="3">Glycerophosphoryl diester phosphodiesterase</fullName>
        <ecNumber evidence="3">3.1.4.46</ecNumber>
    </submittedName>
</protein>